<feature type="transmembrane region" description="Helical" evidence="1">
    <location>
        <begin position="6"/>
        <end position="30"/>
    </location>
</feature>
<dbReference type="Proteomes" id="UP000003729">
    <property type="component" value="Unassembled WGS sequence"/>
</dbReference>
<comment type="caution">
    <text evidence="2">The sequence shown here is derived from an EMBL/GenBank/DDBJ whole genome shotgun (WGS) entry which is preliminary data.</text>
</comment>
<keyword evidence="1" id="KW-1133">Transmembrane helix</keyword>
<protein>
    <submittedName>
        <fullName evidence="2">Uncharacterized protein</fullName>
    </submittedName>
</protein>
<keyword evidence="1" id="KW-0472">Membrane</keyword>
<keyword evidence="1" id="KW-0812">Transmembrane</keyword>
<evidence type="ECO:0000313" key="3">
    <source>
        <dbReference type="Proteomes" id="UP000003729"/>
    </source>
</evidence>
<evidence type="ECO:0000256" key="1">
    <source>
        <dbReference type="SAM" id="Phobius"/>
    </source>
</evidence>
<gene>
    <name evidence="2" type="ORF">PROVALCAL_03099</name>
</gene>
<organism evidence="2 3">
    <name type="scientific">Providencia alcalifaciens DSM 30120</name>
    <dbReference type="NCBI Taxonomy" id="520999"/>
    <lineage>
        <taxon>Bacteria</taxon>
        <taxon>Pseudomonadati</taxon>
        <taxon>Pseudomonadota</taxon>
        <taxon>Gammaproteobacteria</taxon>
        <taxon>Enterobacterales</taxon>
        <taxon>Morganellaceae</taxon>
        <taxon>Providencia</taxon>
    </lineage>
</organism>
<name>B6XIB0_9GAMM</name>
<sequence>MPVFSPIEIIADVMMSTINMVAVPFEYLLYSGKISEIFMMGVFYM</sequence>
<proteinExistence type="predicted"/>
<reference evidence="2 3" key="2">
    <citation type="submission" date="2008-10" db="EMBL/GenBank/DDBJ databases">
        <authorList>
            <person name="Fulton L."/>
            <person name="Clifton S."/>
            <person name="Fulton B."/>
            <person name="Xu J."/>
            <person name="Minx P."/>
            <person name="Pepin K.H."/>
            <person name="Johnson M."/>
            <person name="Bhonagiri V."/>
            <person name="Nash W.E."/>
            <person name="Mardis E.R."/>
            <person name="Wilson R.K."/>
        </authorList>
    </citation>
    <scope>NUCLEOTIDE SEQUENCE [LARGE SCALE GENOMIC DNA]</scope>
    <source>
        <strain evidence="2 3">DSM 30120</strain>
    </source>
</reference>
<dbReference type="AlphaFoldDB" id="B6XIB0"/>
<reference evidence="2 3" key="1">
    <citation type="submission" date="2008-10" db="EMBL/GenBank/DDBJ databases">
        <title>Draft genome sequence of Providencia alcalifaciens (DSM 30120).</title>
        <authorList>
            <person name="Sudarsanam P."/>
            <person name="Ley R."/>
            <person name="Guruge J."/>
            <person name="Turnbaugh P.J."/>
            <person name="Mahowald M."/>
            <person name="Liep D."/>
            <person name="Gordon J."/>
        </authorList>
    </citation>
    <scope>NUCLEOTIDE SEQUENCE [LARGE SCALE GENOMIC DNA]</scope>
    <source>
        <strain evidence="2 3">DSM 30120</strain>
    </source>
</reference>
<accession>B6XIB0</accession>
<dbReference type="EMBL" id="ABXW01000053">
    <property type="protein sequence ID" value="EEB45073.1"/>
    <property type="molecule type" value="Genomic_DNA"/>
</dbReference>
<evidence type="ECO:0000313" key="2">
    <source>
        <dbReference type="EMBL" id="EEB45073.1"/>
    </source>
</evidence>